<organism evidence="1 2">
    <name type="scientific">Niastella vici</name>
    <dbReference type="NCBI Taxonomy" id="1703345"/>
    <lineage>
        <taxon>Bacteria</taxon>
        <taxon>Pseudomonadati</taxon>
        <taxon>Bacteroidota</taxon>
        <taxon>Chitinophagia</taxon>
        <taxon>Chitinophagales</taxon>
        <taxon>Chitinophagaceae</taxon>
        <taxon>Niastella</taxon>
    </lineage>
</organism>
<evidence type="ECO:0000313" key="2">
    <source>
        <dbReference type="Proteomes" id="UP000192796"/>
    </source>
</evidence>
<dbReference type="AlphaFoldDB" id="A0A1V9FN25"/>
<dbReference type="Proteomes" id="UP000192796">
    <property type="component" value="Unassembled WGS sequence"/>
</dbReference>
<proteinExistence type="predicted"/>
<reference evidence="1 2" key="1">
    <citation type="submission" date="2016-03" db="EMBL/GenBank/DDBJ databases">
        <title>Niastella vici sp. nov., isolated from farmland soil.</title>
        <authorList>
            <person name="Chen L."/>
            <person name="Wang D."/>
            <person name="Yang S."/>
            <person name="Wang G."/>
        </authorList>
    </citation>
    <scope>NUCLEOTIDE SEQUENCE [LARGE SCALE GENOMIC DNA]</scope>
    <source>
        <strain evidence="1 2">DJ57</strain>
    </source>
</reference>
<comment type="caution">
    <text evidence="1">The sequence shown here is derived from an EMBL/GenBank/DDBJ whole genome shotgun (WGS) entry which is preliminary data.</text>
</comment>
<sequence>MISMEKPAITLNVEPQKVYDKQSNMLTWYVTESGIVNVWLQHGSSENYKLTDINGRIIKQGDLKEGRIMFTDLERALYTIHVNTAKGTIRKEIDIQ</sequence>
<gene>
    <name evidence="1" type="ORF">A3860_36095</name>
</gene>
<protein>
    <recommendedName>
        <fullName evidence="3">Secretion system C-terminal sorting domain-containing protein</fullName>
    </recommendedName>
</protein>
<accession>A0A1V9FN25</accession>
<keyword evidence="2" id="KW-1185">Reference proteome</keyword>
<evidence type="ECO:0008006" key="3">
    <source>
        <dbReference type="Google" id="ProtNLM"/>
    </source>
</evidence>
<name>A0A1V9FN25_9BACT</name>
<dbReference type="EMBL" id="LVYD01000073">
    <property type="protein sequence ID" value="OQP59707.1"/>
    <property type="molecule type" value="Genomic_DNA"/>
</dbReference>
<evidence type="ECO:0000313" key="1">
    <source>
        <dbReference type="EMBL" id="OQP59707.1"/>
    </source>
</evidence>